<protein>
    <submittedName>
        <fullName evidence="2">Uncharacterized protein</fullName>
    </submittedName>
</protein>
<evidence type="ECO:0000313" key="2">
    <source>
        <dbReference type="EMBL" id="KAK4269121.1"/>
    </source>
</evidence>
<dbReference type="Proteomes" id="UP001293593">
    <property type="component" value="Unassembled WGS sequence"/>
</dbReference>
<dbReference type="EMBL" id="JAWXYG010000006">
    <property type="protein sequence ID" value="KAK4269121.1"/>
    <property type="molecule type" value="Genomic_DNA"/>
</dbReference>
<sequence>MVIADDEWWKRKIKENKEYRKYRYKGMRFASEMQVLFKDVLASGEDFECPSLTRRVSLGQDEDDVYRPQMDLHEGSGDSEEELQGITTGGSVQMPTNLDGMNLTLNTQPSGSASIGKRKRGEGADGSKKKKTTSQRELVDRLSVIADATKDSTTVLKKIS</sequence>
<feature type="compositionally biased region" description="Polar residues" evidence="1">
    <location>
        <begin position="85"/>
        <end position="96"/>
    </location>
</feature>
<proteinExistence type="predicted"/>
<evidence type="ECO:0000313" key="3">
    <source>
        <dbReference type="Proteomes" id="UP001293593"/>
    </source>
</evidence>
<feature type="region of interest" description="Disordered" evidence="1">
    <location>
        <begin position="71"/>
        <end position="136"/>
    </location>
</feature>
<accession>A0AAE1JEU3</accession>
<dbReference type="PANTHER" id="PTHR31704:SF49">
    <property type="entry name" value="MYB_SANT-LIKE DOMAIN-CONTAINING PROTEIN"/>
    <property type="match status" value="1"/>
</dbReference>
<dbReference type="AlphaFoldDB" id="A0AAE1JEU3"/>
<keyword evidence="3" id="KW-1185">Reference proteome</keyword>
<name>A0AAE1JEU3_9FABA</name>
<dbReference type="PANTHER" id="PTHR31704">
    <property type="entry name" value="MYB/SANT-LIKE DNA-BINDING DOMAIN PROTEIN-RELATED"/>
    <property type="match status" value="1"/>
</dbReference>
<feature type="compositionally biased region" description="Polar residues" evidence="1">
    <location>
        <begin position="103"/>
        <end position="113"/>
    </location>
</feature>
<gene>
    <name evidence="2" type="ORF">QN277_022318</name>
</gene>
<evidence type="ECO:0000256" key="1">
    <source>
        <dbReference type="SAM" id="MobiDB-lite"/>
    </source>
</evidence>
<reference evidence="2" key="1">
    <citation type="submission" date="2023-10" db="EMBL/GenBank/DDBJ databases">
        <title>Chromosome-level genome of the transformable northern wattle, Acacia crassicarpa.</title>
        <authorList>
            <person name="Massaro I."/>
            <person name="Sinha N.R."/>
            <person name="Poethig S."/>
            <person name="Leichty A.R."/>
        </authorList>
    </citation>
    <scope>NUCLEOTIDE SEQUENCE</scope>
    <source>
        <strain evidence="2">Acra3RX</strain>
        <tissue evidence="2">Leaf</tissue>
    </source>
</reference>
<organism evidence="2 3">
    <name type="scientific">Acacia crassicarpa</name>
    <name type="common">northern wattle</name>
    <dbReference type="NCBI Taxonomy" id="499986"/>
    <lineage>
        <taxon>Eukaryota</taxon>
        <taxon>Viridiplantae</taxon>
        <taxon>Streptophyta</taxon>
        <taxon>Embryophyta</taxon>
        <taxon>Tracheophyta</taxon>
        <taxon>Spermatophyta</taxon>
        <taxon>Magnoliopsida</taxon>
        <taxon>eudicotyledons</taxon>
        <taxon>Gunneridae</taxon>
        <taxon>Pentapetalae</taxon>
        <taxon>rosids</taxon>
        <taxon>fabids</taxon>
        <taxon>Fabales</taxon>
        <taxon>Fabaceae</taxon>
        <taxon>Caesalpinioideae</taxon>
        <taxon>mimosoid clade</taxon>
        <taxon>Acacieae</taxon>
        <taxon>Acacia</taxon>
    </lineage>
</organism>
<comment type="caution">
    <text evidence="2">The sequence shown here is derived from an EMBL/GenBank/DDBJ whole genome shotgun (WGS) entry which is preliminary data.</text>
</comment>